<evidence type="ECO:0000256" key="1">
    <source>
        <dbReference type="ARBA" id="ARBA00005234"/>
    </source>
</evidence>
<keyword evidence="3" id="KW-0378">Hydrolase</keyword>
<organism evidence="5 6">
    <name type="scientific">Cuscuta campestris</name>
    <dbReference type="NCBI Taxonomy" id="132261"/>
    <lineage>
        <taxon>Eukaryota</taxon>
        <taxon>Viridiplantae</taxon>
        <taxon>Streptophyta</taxon>
        <taxon>Embryophyta</taxon>
        <taxon>Tracheophyta</taxon>
        <taxon>Spermatophyta</taxon>
        <taxon>Magnoliopsida</taxon>
        <taxon>eudicotyledons</taxon>
        <taxon>Gunneridae</taxon>
        <taxon>Pentapetalae</taxon>
        <taxon>asterids</taxon>
        <taxon>lamiids</taxon>
        <taxon>Solanales</taxon>
        <taxon>Convolvulaceae</taxon>
        <taxon>Cuscuteae</taxon>
        <taxon>Cuscuta</taxon>
        <taxon>Cuscuta subgen. Grammica</taxon>
        <taxon>Cuscuta sect. Cleistogrammica</taxon>
    </lineage>
</organism>
<dbReference type="InterPro" id="IPR003653">
    <property type="entry name" value="Peptidase_C48_C"/>
</dbReference>
<feature type="domain" description="Ubiquitin-like protease family profile" evidence="4">
    <location>
        <begin position="103"/>
        <end position="158"/>
    </location>
</feature>
<dbReference type="OrthoDB" id="1295285at2759"/>
<comment type="similarity">
    <text evidence="1">Belongs to the peptidase C48 family.</text>
</comment>
<dbReference type="EMBL" id="OOIL02004403">
    <property type="protein sequence ID" value="VFQ91582.1"/>
    <property type="molecule type" value="Genomic_DNA"/>
</dbReference>
<evidence type="ECO:0000313" key="6">
    <source>
        <dbReference type="Proteomes" id="UP000595140"/>
    </source>
</evidence>
<dbReference type="SUPFAM" id="SSF54001">
    <property type="entry name" value="Cysteine proteinases"/>
    <property type="match status" value="1"/>
</dbReference>
<dbReference type="GO" id="GO:0006508">
    <property type="term" value="P:proteolysis"/>
    <property type="evidence" value="ECO:0007669"/>
    <property type="project" value="UniProtKB-KW"/>
</dbReference>
<gene>
    <name evidence="5" type="ORF">CCAM_LOCUS33358</name>
</gene>
<keyword evidence="2" id="KW-0645">Protease</keyword>
<evidence type="ECO:0000256" key="3">
    <source>
        <dbReference type="ARBA" id="ARBA00022801"/>
    </source>
</evidence>
<proteinExistence type="inferred from homology"/>
<sequence length="163" mass="19124">MCVAGYKFELAETQYDEIVLVELDVIETNTVESKHNEKEVVTNDEMKQVNEIGLVDAVMEDEVGVTHVGGVHTMNNKTWPYDLFMDQEWLETLHIEVGMFYLEVKRFHYKLNQRENCGMFVLKIAEYLMMGRKINKVCTEDMTAYRVKMATELYKYTESKKLV</sequence>
<accession>A0A484MRQ1</accession>
<protein>
    <recommendedName>
        <fullName evidence="4">Ubiquitin-like protease family profile domain-containing protein</fullName>
    </recommendedName>
</protein>
<reference evidence="5 6" key="1">
    <citation type="submission" date="2018-04" db="EMBL/GenBank/DDBJ databases">
        <authorList>
            <person name="Vogel A."/>
        </authorList>
    </citation>
    <scope>NUCLEOTIDE SEQUENCE [LARGE SCALE GENOMIC DNA]</scope>
</reference>
<evidence type="ECO:0000256" key="2">
    <source>
        <dbReference type="ARBA" id="ARBA00022670"/>
    </source>
</evidence>
<dbReference type="Gene3D" id="3.40.395.10">
    <property type="entry name" value="Adenoviral Proteinase, Chain A"/>
    <property type="match status" value="1"/>
</dbReference>
<evidence type="ECO:0000259" key="4">
    <source>
        <dbReference type="Pfam" id="PF02902"/>
    </source>
</evidence>
<evidence type="ECO:0000313" key="5">
    <source>
        <dbReference type="EMBL" id="VFQ91582.1"/>
    </source>
</evidence>
<dbReference type="GO" id="GO:0008234">
    <property type="term" value="F:cysteine-type peptidase activity"/>
    <property type="evidence" value="ECO:0007669"/>
    <property type="project" value="InterPro"/>
</dbReference>
<dbReference type="Proteomes" id="UP000595140">
    <property type="component" value="Unassembled WGS sequence"/>
</dbReference>
<name>A0A484MRQ1_9ASTE</name>
<dbReference type="Pfam" id="PF02902">
    <property type="entry name" value="Peptidase_C48"/>
    <property type="match status" value="1"/>
</dbReference>
<dbReference type="InterPro" id="IPR038765">
    <property type="entry name" value="Papain-like_cys_pep_sf"/>
</dbReference>
<keyword evidence="6" id="KW-1185">Reference proteome</keyword>
<dbReference type="AlphaFoldDB" id="A0A484MRQ1"/>